<dbReference type="InterPro" id="IPR029052">
    <property type="entry name" value="Metallo-depent_PP-like"/>
</dbReference>
<dbReference type="PANTHER" id="PTHR22953">
    <property type="entry name" value="ACID PHOSPHATASE RELATED"/>
    <property type="match status" value="1"/>
</dbReference>
<keyword evidence="1" id="KW-0732">Signal</keyword>
<sequence length="357" mass="41198">MRIQHLIIIWNCLVFAQVPSIEKFHSFASKPYLTPALSLSNSININWNTTEPESTILIYGLSPALQETIRLEGVRTYHHIMLYNLLPNTEYYYKIFSTNEVYKFQTAPEFTDSITFVVFGDTRSDSASHQKVIDRIGKYDFDFIIHTGDFVVKGDDTEAWRTFFNIENRLLSRKILIPTIGNHEKPYWPYDTIFALPGCEYYYSLNYGNTHIVSLNTEMELNGPQKNWLINDLIEARLNPSIDWIFVSLHRPPYSSGSHGSAMEVRNTWSPIFSEYGVDIVFCGHDHSYERTKRIAGVIYIICAGGGAPLYDVGRNEWTEYSEKTHHFCLIKIRGRHLVLLAIKPDGTVFDSLTIRK</sequence>
<feature type="domain" description="Calcineurin-like phosphoesterase" evidence="2">
    <location>
        <begin position="115"/>
        <end position="289"/>
    </location>
</feature>
<dbReference type="SUPFAM" id="SSF56300">
    <property type="entry name" value="Metallo-dependent phosphatases"/>
    <property type="match status" value="1"/>
</dbReference>
<dbReference type="Gene3D" id="2.60.40.380">
    <property type="entry name" value="Purple acid phosphatase-like, N-terminal"/>
    <property type="match status" value="1"/>
</dbReference>
<evidence type="ECO:0000259" key="3">
    <source>
        <dbReference type="Pfam" id="PF16656"/>
    </source>
</evidence>
<dbReference type="Gene3D" id="3.60.21.10">
    <property type="match status" value="1"/>
</dbReference>
<evidence type="ECO:0000259" key="2">
    <source>
        <dbReference type="Pfam" id="PF00149"/>
    </source>
</evidence>
<dbReference type="InterPro" id="IPR008963">
    <property type="entry name" value="Purple_acid_Pase-like_N"/>
</dbReference>
<gene>
    <name evidence="4" type="ORF">ENV60_09435</name>
</gene>
<comment type="caution">
    <text evidence="4">The sequence shown here is derived from an EMBL/GenBank/DDBJ whole genome shotgun (WGS) entry which is preliminary data.</text>
</comment>
<reference evidence="4" key="1">
    <citation type="journal article" date="2020" name="mSystems">
        <title>Genome- and Community-Level Interaction Insights into Carbon Utilization and Element Cycling Functions of Hydrothermarchaeota in Hydrothermal Sediment.</title>
        <authorList>
            <person name="Zhou Z."/>
            <person name="Liu Y."/>
            <person name="Xu W."/>
            <person name="Pan J."/>
            <person name="Luo Z.H."/>
            <person name="Li M."/>
        </authorList>
    </citation>
    <scope>NUCLEOTIDE SEQUENCE [LARGE SCALE GENOMIC DNA]</scope>
    <source>
        <strain evidence="4">SpSt-774</strain>
    </source>
</reference>
<dbReference type="Pfam" id="PF00149">
    <property type="entry name" value="Metallophos"/>
    <property type="match status" value="1"/>
</dbReference>
<dbReference type="SUPFAM" id="SSF49363">
    <property type="entry name" value="Purple acid phosphatase, N-terminal domain"/>
    <property type="match status" value="1"/>
</dbReference>
<evidence type="ECO:0000313" key="4">
    <source>
        <dbReference type="EMBL" id="HGV98500.1"/>
    </source>
</evidence>
<dbReference type="GO" id="GO:0046872">
    <property type="term" value="F:metal ion binding"/>
    <property type="evidence" value="ECO:0007669"/>
    <property type="project" value="InterPro"/>
</dbReference>
<dbReference type="InterPro" id="IPR015914">
    <property type="entry name" value="PAPs_N"/>
</dbReference>
<dbReference type="GO" id="GO:0003993">
    <property type="term" value="F:acid phosphatase activity"/>
    <property type="evidence" value="ECO:0007669"/>
    <property type="project" value="InterPro"/>
</dbReference>
<protein>
    <submittedName>
        <fullName evidence="4">Uncharacterized protein</fullName>
    </submittedName>
</protein>
<dbReference type="InterPro" id="IPR004843">
    <property type="entry name" value="Calcineurin-like_PHP"/>
</dbReference>
<proteinExistence type="predicted"/>
<accession>A0A7C4XNL4</accession>
<dbReference type="AlphaFoldDB" id="A0A7C4XNL4"/>
<dbReference type="InterPro" id="IPR039331">
    <property type="entry name" value="PAPs-like"/>
</dbReference>
<dbReference type="Pfam" id="PF16656">
    <property type="entry name" value="Pur_ac_phosph_N"/>
    <property type="match status" value="1"/>
</dbReference>
<feature type="domain" description="Purple acid phosphatase N-terminal" evidence="3">
    <location>
        <begin position="35"/>
        <end position="106"/>
    </location>
</feature>
<dbReference type="EMBL" id="DTGZ01000176">
    <property type="protein sequence ID" value="HGV98500.1"/>
    <property type="molecule type" value="Genomic_DNA"/>
</dbReference>
<organism evidence="4">
    <name type="scientific">candidate division WOR-3 bacterium</name>
    <dbReference type="NCBI Taxonomy" id="2052148"/>
    <lineage>
        <taxon>Bacteria</taxon>
        <taxon>Bacteria division WOR-3</taxon>
    </lineage>
</organism>
<evidence type="ECO:0000256" key="1">
    <source>
        <dbReference type="ARBA" id="ARBA00022729"/>
    </source>
</evidence>
<dbReference type="PANTHER" id="PTHR22953:SF153">
    <property type="entry name" value="PURPLE ACID PHOSPHATASE"/>
    <property type="match status" value="1"/>
</dbReference>
<name>A0A7C4XNL4_UNCW3</name>